<keyword evidence="2" id="KW-1185">Reference proteome</keyword>
<gene>
    <name evidence="1" type="ORF">AY586_12235</name>
</gene>
<evidence type="ECO:0000313" key="2">
    <source>
        <dbReference type="Proteomes" id="UP000075766"/>
    </source>
</evidence>
<comment type="caution">
    <text evidence="1">The sequence shown here is derived from an EMBL/GenBank/DDBJ whole genome shotgun (WGS) entry which is preliminary data.</text>
</comment>
<accession>A0ABR5VG98</accession>
<evidence type="ECO:0008006" key="3">
    <source>
        <dbReference type="Google" id="ProtNLM"/>
    </source>
</evidence>
<sequence>MDETQLRYGGNRLNGDSCCRLNGGCCMVYRLVWNIRRVRISTIVASSFPVDPVTLRHQFIGRLDSSSLDSTQSVKVAMGQHLAKA</sequence>
<proteinExistence type="predicted"/>
<organism evidence="1 2">
    <name type="scientific">Marichromatium gracile</name>
    <name type="common">Chromatium gracile</name>
    <dbReference type="NCBI Taxonomy" id="1048"/>
    <lineage>
        <taxon>Bacteria</taxon>
        <taxon>Pseudomonadati</taxon>
        <taxon>Pseudomonadota</taxon>
        <taxon>Gammaproteobacteria</taxon>
        <taxon>Chromatiales</taxon>
        <taxon>Chromatiaceae</taxon>
        <taxon>Marichromatium</taxon>
    </lineage>
</organism>
<dbReference type="Proteomes" id="UP000075766">
    <property type="component" value="Unassembled WGS sequence"/>
</dbReference>
<dbReference type="EMBL" id="LSYU01000045">
    <property type="protein sequence ID" value="KXX64755.1"/>
    <property type="molecule type" value="Genomic_DNA"/>
</dbReference>
<protein>
    <recommendedName>
        <fullName evidence="3">DDE superfamily endonuclease</fullName>
    </recommendedName>
</protein>
<name>A0ABR5VG98_MARGR</name>
<evidence type="ECO:0000313" key="1">
    <source>
        <dbReference type="EMBL" id="KXX64755.1"/>
    </source>
</evidence>
<reference evidence="1 2" key="1">
    <citation type="submission" date="2016-02" db="EMBL/GenBank/DDBJ databases">
        <title>Genome sequence of Marichromatium gracile YL-28, a purple sulfur bacterium.</title>
        <authorList>
            <person name="Zhao C."/>
            <person name="Hong X."/>
            <person name="Chen S."/>
            <person name="Yang S."/>
        </authorList>
    </citation>
    <scope>NUCLEOTIDE SEQUENCE [LARGE SCALE GENOMIC DNA]</scope>
    <source>
        <strain evidence="1 2">YL28</strain>
    </source>
</reference>